<dbReference type="InterPro" id="IPR002878">
    <property type="entry name" value="ChsH2_C"/>
</dbReference>
<dbReference type="InterPro" id="IPR052513">
    <property type="entry name" value="Thioester_dehydratase-like"/>
</dbReference>
<dbReference type="Pfam" id="PF01796">
    <property type="entry name" value="OB_ChsH2_C"/>
    <property type="match status" value="1"/>
</dbReference>
<dbReference type="InterPro" id="IPR012340">
    <property type="entry name" value="NA-bd_OB-fold"/>
</dbReference>
<dbReference type="RefSeq" id="WP_126620153.1">
    <property type="nucleotide sequence ID" value="NZ_JBHUCY010000032.1"/>
</dbReference>
<evidence type="ECO:0008006" key="6">
    <source>
        <dbReference type="Google" id="ProtNLM"/>
    </source>
</evidence>
<dbReference type="OrthoDB" id="3182121at2"/>
<sequence length="145" mass="15619">MDTHDKPAGERPDDTMPNLDLGETERLVARTPLGEHTVMGGECGDCSARMAPSRPVCPNCGGTNIHPAALDSLGTLYSFSVVHVSATREVPYTIGYVDLPKNVRVLAAIDGDPAELRCDQVVRLVPDTGDGWRFAPASVEEKDMR</sequence>
<evidence type="ECO:0000259" key="2">
    <source>
        <dbReference type="Pfam" id="PF01796"/>
    </source>
</evidence>
<protein>
    <recommendedName>
        <fullName evidence="6">DUF35 domain-containing protein</fullName>
    </recommendedName>
</protein>
<organism evidence="4 5">
    <name type="scientific">Azospirillum griseum</name>
    <dbReference type="NCBI Taxonomy" id="2496639"/>
    <lineage>
        <taxon>Bacteria</taxon>
        <taxon>Pseudomonadati</taxon>
        <taxon>Pseudomonadota</taxon>
        <taxon>Alphaproteobacteria</taxon>
        <taxon>Rhodospirillales</taxon>
        <taxon>Azospirillaceae</taxon>
        <taxon>Azospirillum</taxon>
    </lineage>
</organism>
<dbReference type="PANTHER" id="PTHR34075:SF5">
    <property type="entry name" value="BLR3430 PROTEIN"/>
    <property type="match status" value="1"/>
</dbReference>
<dbReference type="SUPFAM" id="SSF50249">
    <property type="entry name" value="Nucleic acid-binding proteins"/>
    <property type="match status" value="1"/>
</dbReference>
<dbReference type="AlphaFoldDB" id="A0A3S0KUT1"/>
<dbReference type="Proteomes" id="UP000277007">
    <property type="component" value="Unassembled WGS sequence"/>
</dbReference>
<name>A0A3S0KUT1_9PROT</name>
<accession>A0A3S0KUT1</accession>
<dbReference type="PANTHER" id="PTHR34075">
    <property type="entry name" value="BLR3430 PROTEIN"/>
    <property type="match status" value="1"/>
</dbReference>
<evidence type="ECO:0000259" key="3">
    <source>
        <dbReference type="Pfam" id="PF12172"/>
    </source>
</evidence>
<evidence type="ECO:0000313" key="4">
    <source>
        <dbReference type="EMBL" id="RTR14613.1"/>
    </source>
</evidence>
<feature type="domain" description="ChsH2 C-terminal OB-fold" evidence="2">
    <location>
        <begin position="74"/>
        <end position="125"/>
    </location>
</feature>
<feature type="region of interest" description="Disordered" evidence="1">
    <location>
        <begin position="1"/>
        <end position="22"/>
    </location>
</feature>
<reference evidence="4 5" key="1">
    <citation type="submission" date="2018-12" db="EMBL/GenBank/DDBJ databases">
        <authorList>
            <person name="Yang Y."/>
        </authorList>
    </citation>
    <scope>NUCLEOTIDE SEQUENCE [LARGE SCALE GENOMIC DNA]</scope>
    <source>
        <strain evidence="4 5">L-25-5w-1</strain>
    </source>
</reference>
<gene>
    <name evidence="4" type="ORF">EJ903_23735</name>
</gene>
<evidence type="ECO:0000256" key="1">
    <source>
        <dbReference type="SAM" id="MobiDB-lite"/>
    </source>
</evidence>
<comment type="caution">
    <text evidence="4">The sequence shown here is derived from an EMBL/GenBank/DDBJ whole genome shotgun (WGS) entry which is preliminary data.</text>
</comment>
<feature type="compositionally biased region" description="Basic and acidic residues" evidence="1">
    <location>
        <begin position="1"/>
        <end position="14"/>
    </location>
</feature>
<evidence type="ECO:0000313" key="5">
    <source>
        <dbReference type="Proteomes" id="UP000277007"/>
    </source>
</evidence>
<feature type="domain" description="ChsH2 rubredoxin-like zinc ribbon" evidence="3">
    <location>
        <begin position="33"/>
        <end position="64"/>
    </location>
</feature>
<keyword evidence="5" id="KW-1185">Reference proteome</keyword>
<dbReference type="Pfam" id="PF12172">
    <property type="entry name" value="zf-ChsH2"/>
    <property type="match status" value="1"/>
</dbReference>
<dbReference type="InterPro" id="IPR022002">
    <property type="entry name" value="ChsH2_Znr"/>
</dbReference>
<proteinExistence type="predicted"/>
<dbReference type="EMBL" id="RXMA01000038">
    <property type="protein sequence ID" value="RTR14613.1"/>
    <property type="molecule type" value="Genomic_DNA"/>
</dbReference>